<gene>
    <name evidence="1" type="ORF">ACFSJF_01725</name>
</gene>
<sequence>MKLKKWPTILTVLTLVVVFGSVILLQQLSTSKVTQGNVEDEVNEGKEEFIEKGPGKRDDWFMTQKGFEEDVIPRDAFRKAREQANELKNATAKEAPGALNQEWGFNAPSNIGGRIVDVVVDPNEEDTIYIGAASGGVWKSTDAGDTFEVAWDDNLTQSIGAVEITSEGTLFVGTGEANPGGGSIVYGGSGVYRSTDGGESWDDIGLKETSSIGRIMADPEDPNTVYVAATGPLFHDGGERGLYKTEDGGDSWELILEGENLTTGAIDIAIDQSDADTIFVTMWDRIRYPSGRQYSGEGTGIYRSTDGGSTWEQLTDGLPDGDLGRMGIAISESNPDRAYLTVIQPSGYFEGFYITDDGGDSWEKADHNNRLANSQSSFGWWFGRNYVDPNDEDHVFVSGVSLLESTDGGENWSQSNGREVHADQHSMAWDPKVPGRVYLGNDGGVYRSEDNGSVTNEWFKATYEPYTQFYTLAVSHQDPSRLSGGTQDNGSIRSWGDGEVDWNNYNGGDGLENQINYEDNNWVYACYQYGNCSWSDDGGETMNNFTRNTVSDRRNWLSPLEFDPNDPSIMYYAGNIVNRSTDGGKTWEAISPSLSDAESIDNYPYGTVTTLAVAKSNSDVIYAGTDDGRLWTTKDLGENWTEIEDEDLPGRWVTRVAVDSKNEDIVYATFSGFRAAEDDAHVLKSRDGGETWDDISSNLPDAPVNDIVINPKNRNTIYVATDVGVYVSPNGGKKWYSLGEGIPLVAVTDLEYHEPTGVLHAATFGRGVYEVELRGW</sequence>
<dbReference type="EMBL" id="JBHUHQ010000002">
    <property type="protein sequence ID" value="MFD2043028.1"/>
    <property type="molecule type" value="Genomic_DNA"/>
</dbReference>
<name>A0ABW4VV51_9BACI</name>
<comment type="caution">
    <text evidence="1">The sequence shown here is derived from an EMBL/GenBank/DDBJ whole genome shotgun (WGS) entry which is preliminary data.</text>
</comment>
<organism evidence="1 2">
    <name type="scientific">Ornithinibacillus salinisoli</name>
    <dbReference type="NCBI Taxonomy" id="1848459"/>
    <lineage>
        <taxon>Bacteria</taxon>
        <taxon>Bacillati</taxon>
        <taxon>Bacillota</taxon>
        <taxon>Bacilli</taxon>
        <taxon>Bacillales</taxon>
        <taxon>Bacillaceae</taxon>
        <taxon>Ornithinibacillus</taxon>
    </lineage>
</organism>
<evidence type="ECO:0000313" key="2">
    <source>
        <dbReference type="Proteomes" id="UP001597383"/>
    </source>
</evidence>
<keyword evidence="2" id="KW-1185">Reference proteome</keyword>
<dbReference type="RefSeq" id="WP_377554823.1">
    <property type="nucleotide sequence ID" value="NZ_JBHUHQ010000002.1"/>
</dbReference>
<dbReference type="InterPro" id="IPR015943">
    <property type="entry name" value="WD40/YVTN_repeat-like_dom_sf"/>
</dbReference>
<dbReference type="InterPro" id="IPR052025">
    <property type="entry name" value="Xyloglucanase_GH74"/>
</dbReference>
<dbReference type="PANTHER" id="PTHR43739:SF5">
    <property type="entry name" value="EXO-ALPHA-SIALIDASE"/>
    <property type="match status" value="1"/>
</dbReference>
<accession>A0ABW4VV51</accession>
<dbReference type="InterPro" id="IPR036278">
    <property type="entry name" value="Sialidase_sf"/>
</dbReference>
<dbReference type="Gene3D" id="2.130.10.10">
    <property type="entry name" value="YVTN repeat-like/Quinoprotein amine dehydrogenase"/>
    <property type="match status" value="4"/>
</dbReference>
<dbReference type="SUPFAM" id="SSF110296">
    <property type="entry name" value="Oligoxyloglucan reducing end-specific cellobiohydrolase"/>
    <property type="match status" value="2"/>
</dbReference>
<proteinExistence type="predicted"/>
<dbReference type="Proteomes" id="UP001597383">
    <property type="component" value="Unassembled WGS sequence"/>
</dbReference>
<dbReference type="PANTHER" id="PTHR43739">
    <property type="entry name" value="XYLOGLUCANASE (EUROFUNG)"/>
    <property type="match status" value="1"/>
</dbReference>
<reference evidence="2" key="1">
    <citation type="journal article" date="2019" name="Int. J. Syst. Evol. Microbiol.">
        <title>The Global Catalogue of Microorganisms (GCM) 10K type strain sequencing project: providing services to taxonomists for standard genome sequencing and annotation.</title>
        <authorList>
            <consortium name="The Broad Institute Genomics Platform"/>
            <consortium name="The Broad Institute Genome Sequencing Center for Infectious Disease"/>
            <person name="Wu L."/>
            <person name="Ma J."/>
        </authorList>
    </citation>
    <scope>NUCLEOTIDE SEQUENCE [LARGE SCALE GENOMIC DNA]</scope>
    <source>
        <strain evidence="2">R28</strain>
    </source>
</reference>
<dbReference type="SUPFAM" id="SSF50939">
    <property type="entry name" value="Sialidases"/>
    <property type="match status" value="1"/>
</dbReference>
<protein>
    <recommendedName>
        <fullName evidence="3">Glycosyl hydrolase</fullName>
    </recommendedName>
</protein>
<evidence type="ECO:0008006" key="3">
    <source>
        <dbReference type="Google" id="ProtNLM"/>
    </source>
</evidence>
<dbReference type="CDD" id="cd15482">
    <property type="entry name" value="Sialidase_non-viral"/>
    <property type="match status" value="2"/>
</dbReference>
<evidence type="ECO:0000313" key="1">
    <source>
        <dbReference type="EMBL" id="MFD2043028.1"/>
    </source>
</evidence>